<evidence type="ECO:0000313" key="1">
    <source>
        <dbReference type="EMBL" id="KJF44166.1"/>
    </source>
</evidence>
<sequence length="139" mass="16686">MEEDYEEFYPDTFLYKTKYDRLNFILDDSFSYYQYTDTLKTRNVVQPDAYPIPYFERHDFGLGFERIDLRGSGVTLVRDRHNVPEDLEVFVFKAGYGNFWEIEFEQDRPDTLGNWKNGYSSGIAISKELNMAIYWMMAW</sequence>
<dbReference type="AlphaFoldDB" id="A0A0D8JCB7"/>
<name>A0A0D8JCB7_9BACT</name>
<organism evidence="1 2">
    <name type="scientific">Draconibacterium sediminis</name>
    <dbReference type="NCBI Taxonomy" id="1544798"/>
    <lineage>
        <taxon>Bacteria</taxon>
        <taxon>Pseudomonadati</taxon>
        <taxon>Bacteroidota</taxon>
        <taxon>Bacteroidia</taxon>
        <taxon>Marinilabiliales</taxon>
        <taxon>Prolixibacteraceae</taxon>
        <taxon>Draconibacterium</taxon>
    </lineage>
</organism>
<accession>A0A0D8JCB7</accession>
<dbReference type="EMBL" id="JRHC01000001">
    <property type="protein sequence ID" value="KJF44166.1"/>
    <property type="molecule type" value="Genomic_DNA"/>
</dbReference>
<reference evidence="1 2" key="1">
    <citation type="submission" date="2014-09" db="EMBL/GenBank/DDBJ databases">
        <title>Draft Genome Sequence of Draconibacterium sp. JN14CK-3.</title>
        <authorList>
            <person name="Dong C."/>
            <person name="Lai Q."/>
            <person name="Shao Z."/>
        </authorList>
    </citation>
    <scope>NUCLEOTIDE SEQUENCE [LARGE SCALE GENOMIC DNA]</scope>
    <source>
        <strain evidence="1 2">JN14CK-3</strain>
    </source>
</reference>
<dbReference type="Proteomes" id="UP000032544">
    <property type="component" value="Unassembled WGS sequence"/>
</dbReference>
<gene>
    <name evidence="1" type="ORF">LH29_01160</name>
</gene>
<proteinExistence type="predicted"/>
<comment type="caution">
    <text evidence="1">The sequence shown here is derived from an EMBL/GenBank/DDBJ whole genome shotgun (WGS) entry which is preliminary data.</text>
</comment>
<evidence type="ECO:0000313" key="2">
    <source>
        <dbReference type="Proteomes" id="UP000032544"/>
    </source>
</evidence>
<keyword evidence="2" id="KW-1185">Reference proteome</keyword>
<protein>
    <submittedName>
        <fullName evidence="1">Uncharacterized protein</fullName>
    </submittedName>
</protein>